<keyword evidence="2" id="KW-1185">Reference proteome</keyword>
<name>A0ABQ9I119_9NEOP</name>
<dbReference type="EMBL" id="JARBHB010000003">
    <property type="protein sequence ID" value="KAJ8890076.1"/>
    <property type="molecule type" value="Genomic_DNA"/>
</dbReference>
<comment type="caution">
    <text evidence="1">The sequence shown here is derived from an EMBL/GenBank/DDBJ whole genome shotgun (WGS) entry which is preliminary data.</text>
</comment>
<dbReference type="Proteomes" id="UP001159363">
    <property type="component" value="Chromosome 3"/>
</dbReference>
<evidence type="ECO:0008006" key="3">
    <source>
        <dbReference type="Google" id="ProtNLM"/>
    </source>
</evidence>
<proteinExistence type="predicted"/>
<accession>A0ABQ9I119</accession>
<sequence>MVLHFEEAKEDRTRDKKDCAMYEGLLRKISSTEFILDLGLMCATVLDFRTWPTGAKENILFGEEKICELSKRFNLNQRELICTFREFVKSPDVMPEKLLHLKNTLHIIPVSSSECERGFSQMNIVVTPDRAAILTETIKTNQLRTFNYVETWLLRGHHSAIDTNSKSRTKDEEEN</sequence>
<organism evidence="1 2">
    <name type="scientific">Dryococelus australis</name>
    <dbReference type="NCBI Taxonomy" id="614101"/>
    <lineage>
        <taxon>Eukaryota</taxon>
        <taxon>Metazoa</taxon>
        <taxon>Ecdysozoa</taxon>
        <taxon>Arthropoda</taxon>
        <taxon>Hexapoda</taxon>
        <taxon>Insecta</taxon>
        <taxon>Pterygota</taxon>
        <taxon>Neoptera</taxon>
        <taxon>Polyneoptera</taxon>
        <taxon>Phasmatodea</taxon>
        <taxon>Verophasmatodea</taxon>
        <taxon>Anareolatae</taxon>
        <taxon>Phasmatidae</taxon>
        <taxon>Eurycanthinae</taxon>
        <taxon>Dryococelus</taxon>
    </lineage>
</organism>
<protein>
    <recommendedName>
        <fullName evidence="3">HAT C-terminal dimerisation domain-containing protein</fullName>
    </recommendedName>
</protein>
<evidence type="ECO:0000313" key="2">
    <source>
        <dbReference type="Proteomes" id="UP001159363"/>
    </source>
</evidence>
<gene>
    <name evidence="1" type="ORF">PR048_009583</name>
</gene>
<evidence type="ECO:0000313" key="1">
    <source>
        <dbReference type="EMBL" id="KAJ8890076.1"/>
    </source>
</evidence>
<reference evidence="1 2" key="1">
    <citation type="submission" date="2023-02" db="EMBL/GenBank/DDBJ databases">
        <title>LHISI_Scaffold_Assembly.</title>
        <authorList>
            <person name="Stuart O.P."/>
            <person name="Cleave R."/>
            <person name="Magrath M.J.L."/>
            <person name="Mikheyev A.S."/>
        </authorList>
    </citation>
    <scope>NUCLEOTIDE SEQUENCE [LARGE SCALE GENOMIC DNA]</scope>
    <source>
        <strain evidence="1">Daus_M_001</strain>
        <tissue evidence="1">Leg muscle</tissue>
    </source>
</reference>